<evidence type="ECO:0000256" key="2">
    <source>
        <dbReference type="SAM" id="MobiDB-lite"/>
    </source>
</evidence>
<dbReference type="SUPFAM" id="SSF57701">
    <property type="entry name" value="Zn2/Cys6 DNA-binding domain"/>
    <property type="match status" value="1"/>
</dbReference>
<dbReference type="AlphaFoldDB" id="A0A9P9D7V2"/>
<dbReference type="CDD" id="cd00067">
    <property type="entry name" value="GAL4"/>
    <property type="match status" value="1"/>
</dbReference>
<reference evidence="4" key="1">
    <citation type="journal article" date="2021" name="Nat. Commun.">
        <title>Genetic determinants of endophytism in the Arabidopsis root mycobiome.</title>
        <authorList>
            <person name="Mesny F."/>
            <person name="Miyauchi S."/>
            <person name="Thiergart T."/>
            <person name="Pickel B."/>
            <person name="Atanasova L."/>
            <person name="Karlsson M."/>
            <person name="Huettel B."/>
            <person name="Barry K.W."/>
            <person name="Haridas S."/>
            <person name="Chen C."/>
            <person name="Bauer D."/>
            <person name="Andreopoulos W."/>
            <person name="Pangilinan J."/>
            <person name="LaButti K."/>
            <person name="Riley R."/>
            <person name="Lipzen A."/>
            <person name="Clum A."/>
            <person name="Drula E."/>
            <person name="Henrissat B."/>
            <person name="Kohler A."/>
            <person name="Grigoriev I.V."/>
            <person name="Martin F.M."/>
            <person name="Hacquard S."/>
        </authorList>
    </citation>
    <scope>NUCLEOTIDE SEQUENCE</scope>
    <source>
        <strain evidence="4">MPI-CAGE-CH-0243</strain>
    </source>
</reference>
<dbReference type="OrthoDB" id="5375558at2759"/>
<protein>
    <recommendedName>
        <fullName evidence="3">Zn(2)-C6 fungal-type domain-containing protein</fullName>
    </recommendedName>
</protein>
<comment type="caution">
    <text evidence="4">The sequence shown here is derived from an EMBL/GenBank/DDBJ whole genome shotgun (WGS) entry which is preliminary data.</text>
</comment>
<dbReference type="PROSITE" id="PS00463">
    <property type="entry name" value="ZN2_CY6_FUNGAL_1"/>
    <property type="match status" value="1"/>
</dbReference>
<keyword evidence="5" id="KW-1185">Reference proteome</keyword>
<gene>
    <name evidence="4" type="ORF">B0J11DRAFT_445080</name>
</gene>
<dbReference type="GO" id="GO:0008270">
    <property type="term" value="F:zinc ion binding"/>
    <property type="evidence" value="ECO:0007669"/>
    <property type="project" value="InterPro"/>
</dbReference>
<evidence type="ECO:0000256" key="1">
    <source>
        <dbReference type="ARBA" id="ARBA00023242"/>
    </source>
</evidence>
<dbReference type="Pfam" id="PF00172">
    <property type="entry name" value="Zn_clus"/>
    <property type="match status" value="1"/>
</dbReference>
<dbReference type="EMBL" id="JAGMWT010000017">
    <property type="protein sequence ID" value="KAH7114385.1"/>
    <property type="molecule type" value="Genomic_DNA"/>
</dbReference>
<dbReference type="SMART" id="SM00066">
    <property type="entry name" value="GAL4"/>
    <property type="match status" value="1"/>
</dbReference>
<feature type="compositionally biased region" description="Low complexity" evidence="2">
    <location>
        <begin position="9"/>
        <end position="31"/>
    </location>
</feature>
<feature type="region of interest" description="Disordered" evidence="2">
    <location>
        <begin position="1"/>
        <end position="125"/>
    </location>
</feature>
<feature type="region of interest" description="Disordered" evidence="2">
    <location>
        <begin position="191"/>
        <end position="260"/>
    </location>
</feature>
<feature type="domain" description="Zn(2)-C6 fungal-type" evidence="3">
    <location>
        <begin position="155"/>
        <end position="183"/>
    </location>
</feature>
<sequence>MADHSTQQSRPPSNSYPSPHSYPSPSMQPTYTYPPPQQQGQGNPEPYRGSPQNANMSLPPLNLPPIRLGDGQPQQPPQPQHGQHPQHQQPMGSSLPPPPHNMPQYYPAHGPPPGQPMLGGAPPMHMRYQLPPQGDQRILSGGRHKKEIKRRTKTGCLTCRKRRIKCDEGHPTCRNCQKSKRECLGYDPIFKQQPGPAQIQPAPNSAPHHSPAPIPAPPTSAPYAGQVPQGYAPAASTGYIPPVPTTGSGHPSHDNFNSSAIDPALAATDPALHGGQSNYNNQHSAMNPTLRGMGISSPYTAAPELAAMKAKPVRISDIFAVGNHPPPEVPQRVSPITADLDEEFEKVLNRDYLVGLDAILETQWFSTNGNVLRRIHSDKYLHEEAIHFLETIKFKTNESDMASICSQETRFIWHMLATCRQTSPATNGTNGTTPPIAEHEDVSLKEVRARLDILEALLTNQKLTSNPLRQISYGPDLGELKSKENAFWEELGNFVVYVDSEPISNGQVDYALQTMRNVLSSLEVRDCIYSLAIARHIGNRIPGFPNNLPAPVDQNPEGDLQKLDVAMNFIGYERRRGTHQVITRICDMALLSWTLSRSP</sequence>
<dbReference type="PANTHER" id="PTHR38791:SF13">
    <property type="entry name" value="ZN(2)-C6 FUNGAL-TYPE DOMAIN-CONTAINING PROTEIN"/>
    <property type="match status" value="1"/>
</dbReference>
<evidence type="ECO:0000259" key="3">
    <source>
        <dbReference type="PROSITE" id="PS50048"/>
    </source>
</evidence>
<proteinExistence type="predicted"/>
<dbReference type="PANTHER" id="PTHR38791">
    <property type="entry name" value="ZN(II)2CYS6 TRANSCRIPTION FACTOR (EUROFUNG)-RELATED-RELATED"/>
    <property type="match status" value="1"/>
</dbReference>
<dbReference type="InterPro" id="IPR001138">
    <property type="entry name" value="Zn2Cys6_DnaBD"/>
</dbReference>
<evidence type="ECO:0000313" key="5">
    <source>
        <dbReference type="Proteomes" id="UP000700596"/>
    </source>
</evidence>
<feature type="compositionally biased region" description="Low complexity" evidence="2">
    <location>
        <begin position="38"/>
        <end position="47"/>
    </location>
</feature>
<accession>A0A9P9D7V2</accession>
<dbReference type="Proteomes" id="UP000700596">
    <property type="component" value="Unassembled WGS sequence"/>
</dbReference>
<evidence type="ECO:0000313" key="4">
    <source>
        <dbReference type="EMBL" id="KAH7114385.1"/>
    </source>
</evidence>
<dbReference type="Gene3D" id="4.10.240.10">
    <property type="entry name" value="Zn(2)-C6 fungal-type DNA-binding domain"/>
    <property type="match status" value="1"/>
</dbReference>
<organism evidence="4 5">
    <name type="scientific">Dendryphion nanum</name>
    <dbReference type="NCBI Taxonomy" id="256645"/>
    <lineage>
        <taxon>Eukaryota</taxon>
        <taxon>Fungi</taxon>
        <taxon>Dikarya</taxon>
        <taxon>Ascomycota</taxon>
        <taxon>Pezizomycotina</taxon>
        <taxon>Dothideomycetes</taxon>
        <taxon>Pleosporomycetidae</taxon>
        <taxon>Pleosporales</taxon>
        <taxon>Torulaceae</taxon>
        <taxon>Dendryphion</taxon>
    </lineage>
</organism>
<name>A0A9P9D7V2_9PLEO</name>
<keyword evidence="1" id="KW-0539">Nucleus</keyword>
<feature type="compositionally biased region" description="Low complexity" evidence="2">
    <location>
        <begin position="80"/>
        <end position="90"/>
    </location>
</feature>
<dbReference type="InterPro" id="IPR053175">
    <property type="entry name" value="DHMBA_Reg_Transcription_Factor"/>
</dbReference>
<dbReference type="PROSITE" id="PS50048">
    <property type="entry name" value="ZN2_CY6_FUNGAL_2"/>
    <property type="match status" value="1"/>
</dbReference>
<feature type="compositionally biased region" description="Polar residues" evidence="2">
    <location>
        <begin position="245"/>
        <end position="260"/>
    </location>
</feature>
<dbReference type="GO" id="GO:0000981">
    <property type="term" value="F:DNA-binding transcription factor activity, RNA polymerase II-specific"/>
    <property type="evidence" value="ECO:0007669"/>
    <property type="project" value="InterPro"/>
</dbReference>
<feature type="compositionally biased region" description="Low complexity" evidence="2">
    <location>
        <begin position="192"/>
        <end position="209"/>
    </location>
</feature>
<feature type="compositionally biased region" description="Pro residues" evidence="2">
    <location>
        <begin position="210"/>
        <end position="220"/>
    </location>
</feature>
<dbReference type="InterPro" id="IPR036864">
    <property type="entry name" value="Zn2-C6_fun-type_DNA-bd_sf"/>
</dbReference>